<dbReference type="EMBL" id="GECZ01014260">
    <property type="protein sequence ID" value="JAS55509.1"/>
    <property type="molecule type" value="Transcribed_RNA"/>
</dbReference>
<protein>
    <recommendedName>
        <fullName evidence="2 10">peptidylprolyl isomerase</fullName>
        <ecNumber evidence="2 10">5.2.1.8</ecNumber>
    </recommendedName>
</protein>
<name>A0A1B6FZA3_9HEMI</name>
<dbReference type="PANTHER" id="PTHR46222">
    <property type="entry name" value="PEPTIDYL-PROLYL CIS-TRANS ISOMERASE FKBP7/14"/>
    <property type="match status" value="1"/>
</dbReference>
<feature type="domain" description="PPIase FKBP-type" evidence="11">
    <location>
        <begin position="50"/>
        <end position="138"/>
    </location>
</feature>
<dbReference type="AlphaFoldDB" id="A0A1B6FZA3"/>
<keyword evidence="8" id="KW-0325">Glycoprotein</keyword>
<keyword evidence="4" id="KW-0677">Repeat</keyword>
<dbReference type="Gene3D" id="3.10.50.40">
    <property type="match status" value="1"/>
</dbReference>
<organism evidence="13">
    <name type="scientific">Cuerna arida</name>
    <dbReference type="NCBI Taxonomy" id="1464854"/>
    <lineage>
        <taxon>Eukaryota</taxon>
        <taxon>Metazoa</taxon>
        <taxon>Ecdysozoa</taxon>
        <taxon>Arthropoda</taxon>
        <taxon>Hexapoda</taxon>
        <taxon>Insecta</taxon>
        <taxon>Pterygota</taxon>
        <taxon>Neoptera</taxon>
        <taxon>Paraneoptera</taxon>
        <taxon>Hemiptera</taxon>
        <taxon>Auchenorrhyncha</taxon>
        <taxon>Membracoidea</taxon>
        <taxon>Cicadellidae</taxon>
        <taxon>Cicadellinae</taxon>
        <taxon>Proconiini</taxon>
        <taxon>Cuerna</taxon>
    </lineage>
</organism>
<evidence type="ECO:0000256" key="2">
    <source>
        <dbReference type="ARBA" id="ARBA00013194"/>
    </source>
</evidence>
<reference evidence="13" key="1">
    <citation type="submission" date="2015-11" db="EMBL/GenBank/DDBJ databases">
        <title>De novo transcriptome assembly of four potential Pierce s Disease insect vectors from Arizona vineyards.</title>
        <authorList>
            <person name="Tassone E.E."/>
        </authorList>
    </citation>
    <scope>NUCLEOTIDE SEQUENCE</scope>
</reference>
<dbReference type="GO" id="GO:0003755">
    <property type="term" value="F:peptidyl-prolyl cis-trans isomerase activity"/>
    <property type="evidence" value="ECO:0007669"/>
    <property type="project" value="UniProtKB-KW"/>
</dbReference>
<evidence type="ECO:0000256" key="8">
    <source>
        <dbReference type="ARBA" id="ARBA00023180"/>
    </source>
</evidence>
<dbReference type="SUPFAM" id="SSF54534">
    <property type="entry name" value="FKBP-like"/>
    <property type="match status" value="1"/>
</dbReference>
<evidence type="ECO:0000256" key="1">
    <source>
        <dbReference type="ARBA" id="ARBA00000971"/>
    </source>
</evidence>
<dbReference type="InterPro" id="IPR002048">
    <property type="entry name" value="EF_hand_dom"/>
</dbReference>
<dbReference type="CDD" id="cd00051">
    <property type="entry name" value="EFh"/>
    <property type="match status" value="1"/>
</dbReference>
<dbReference type="SUPFAM" id="SSF47473">
    <property type="entry name" value="EF-hand"/>
    <property type="match status" value="1"/>
</dbReference>
<dbReference type="InterPro" id="IPR046357">
    <property type="entry name" value="PPIase_dom_sf"/>
</dbReference>
<proteinExistence type="predicted"/>
<dbReference type="GO" id="GO:0005509">
    <property type="term" value="F:calcium ion binding"/>
    <property type="evidence" value="ECO:0007669"/>
    <property type="project" value="InterPro"/>
</dbReference>
<keyword evidence="3" id="KW-0732">Signal</keyword>
<dbReference type="FunFam" id="3.10.50.40:FF:000006">
    <property type="entry name" value="Peptidyl-prolyl cis-trans isomerase"/>
    <property type="match status" value="1"/>
</dbReference>
<evidence type="ECO:0000256" key="10">
    <source>
        <dbReference type="PROSITE-ProRule" id="PRU00277"/>
    </source>
</evidence>
<dbReference type="PROSITE" id="PS00018">
    <property type="entry name" value="EF_HAND_1"/>
    <property type="match status" value="2"/>
</dbReference>
<feature type="domain" description="EF-hand" evidence="12">
    <location>
        <begin position="139"/>
        <end position="174"/>
    </location>
</feature>
<feature type="domain" description="EF-hand" evidence="12">
    <location>
        <begin position="179"/>
        <end position="212"/>
    </location>
</feature>
<keyword evidence="6" id="KW-0106">Calcium</keyword>
<evidence type="ECO:0000313" key="13">
    <source>
        <dbReference type="EMBL" id="JAS55509.1"/>
    </source>
</evidence>
<comment type="catalytic activity">
    <reaction evidence="1 10">
        <text>[protein]-peptidylproline (omega=180) = [protein]-peptidylproline (omega=0)</text>
        <dbReference type="Rhea" id="RHEA:16237"/>
        <dbReference type="Rhea" id="RHEA-COMP:10747"/>
        <dbReference type="Rhea" id="RHEA-COMP:10748"/>
        <dbReference type="ChEBI" id="CHEBI:83833"/>
        <dbReference type="ChEBI" id="CHEBI:83834"/>
        <dbReference type="EC" id="5.2.1.8"/>
    </reaction>
</comment>
<keyword evidence="9 10" id="KW-0413">Isomerase</keyword>
<evidence type="ECO:0000256" key="9">
    <source>
        <dbReference type="ARBA" id="ARBA00023235"/>
    </source>
</evidence>
<sequence>MLSCGRLLITLSQIGAFLLYLTSWSTVWAADLKIDRVYVPEICEVRSKQNQMLTMHYNGTLENGTKFDSSHDREQPFTFRLGGGQVIKGWDQGLLDMCVGERRRLTIPPHLAYGDAGAGNVIPAGATLIFDVELMAINESDKVNINVFKEIDTDGDKKLQQHEVKQYLQNTVNMSDNEDTDKMVTEIFEHEDKDKDGFISYDEFSGPKHDEL</sequence>
<dbReference type="InterPro" id="IPR011992">
    <property type="entry name" value="EF-hand-dom_pair"/>
</dbReference>
<evidence type="ECO:0000256" key="6">
    <source>
        <dbReference type="ARBA" id="ARBA00022837"/>
    </source>
</evidence>
<dbReference type="PROSITE" id="PS50059">
    <property type="entry name" value="FKBP_PPIASE"/>
    <property type="match status" value="1"/>
</dbReference>
<evidence type="ECO:0000256" key="4">
    <source>
        <dbReference type="ARBA" id="ARBA00022737"/>
    </source>
</evidence>
<dbReference type="PROSITE" id="PS50222">
    <property type="entry name" value="EF_HAND_2"/>
    <property type="match status" value="2"/>
</dbReference>
<keyword evidence="5" id="KW-0256">Endoplasmic reticulum</keyword>
<dbReference type="InterPro" id="IPR018247">
    <property type="entry name" value="EF_Hand_1_Ca_BS"/>
</dbReference>
<keyword evidence="7 10" id="KW-0697">Rotamase</keyword>
<evidence type="ECO:0000256" key="5">
    <source>
        <dbReference type="ARBA" id="ARBA00022824"/>
    </source>
</evidence>
<dbReference type="InterPro" id="IPR052273">
    <property type="entry name" value="PPIase_FKBP"/>
</dbReference>
<evidence type="ECO:0000256" key="3">
    <source>
        <dbReference type="ARBA" id="ARBA00022729"/>
    </source>
</evidence>
<dbReference type="InterPro" id="IPR001179">
    <property type="entry name" value="PPIase_FKBP_dom"/>
</dbReference>
<evidence type="ECO:0000256" key="7">
    <source>
        <dbReference type="ARBA" id="ARBA00023110"/>
    </source>
</evidence>
<dbReference type="Pfam" id="PF13499">
    <property type="entry name" value="EF-hand_7"/>
    <property type="match status" value="1"/>
</dbReference>
<dbReference type="Gene3D" id="1.10.238.10">
    <property type="entry name" value="EF-hand"/>
    <property type="match status" value="1"/>
</dbReference>
<dbReference type="PANTHER" id="PTHR46222:SF3">
    <property type="entry name" value="PEPTIDYLPROLYL ISOMERASE"/>
    <property type="match status" value="1"/>
</dbReference>
<dbReference type="Pfam" id="PF00254">
    <property type="entry name" value="FKBP_C"/>
    <property type="match status" value="1"/>
</dbReference>
<evidence type="ECO:0000259" key="11">
    <source>
        <dbReference type="PROSITE" id="PS50059"/>
    </source>
</evidence>
<gene>
    <name evidence="13" type="ORF">g.5715</name>
</gene>
<accession>A0A1B6FZA3</accession>
<evidence type="ECO:0000259" key="12">
    <source>
        <dbReference type="PROSITE" id="PS50222"/>
    </source>
</evidence>
<dbReference type="EC" id="5.2.1.8" evidence="2 10"/>
<dbReference type="GO" id="GO:0005783">
    <property type="term" value="C:endoplasmic reticulum"/>
    <property type="evidence" value="ECO:0007669"/>
    <property type="project" value="UniProtKB-ARBA"/>
</dbReference>